<keyword evidence="2" id="KW-1185">Reference proteome</keyword>
<accession>A0A4Q1RG61</accession>
<organism evidence="1 2">
    <name type="scientific">Blautia faecicola</name>
    <dbReference type="NCBI Taxonomy" id="2509240"/>
    <lineage>
        <taxon>Bacteria</taxon>
        <taxon>Bacillati</taxon>
        <taxon>Bacillota</taxon>
        <taxon>Clostridia</taxon>
        <taxon>Lachnospirales</taxon>
        <taxon>Lachnospiraceae</taxon>
        <taxon>Blautia</taxon>
    </lineage>
</organism>
<dbReference type="OrthoDB" id="1976615at2"/>
<reference evidence="1 2" key="1">
    <citation type="submission" date="2019-01" db="EMBL/GenBank/DDBJ databases">
        <title>Blautia sp. nov. KGMB01111 isolated human feces.</title>
        <authorList>
            <person name="Park J.-E."/>
            <person name="Kim J.-S."/>
            <person name="Park S.-H."/>
        </authorList>
    </citation>
    <scope>NUCLEOTIDE SEQUENCE [LARGE SCALE GENOMIC DNA]</scope>
    <source>
        <strain evidence="1 2">KGMB01111</strain>
    </source>
</reference>
<dbReference type="EMBL" id="SDKC01000001">
    <property type="protein sequence ID" value="RXS74604.1"/>
    <property type="molecule type" value="Genomic_DNA"/>
</dbReference>
<protein>
    <submittedName>
        <fullName evidence="1">Uncharacterized protein</fullName>
    </submittedName>
</protein>
<dbReference type="AlphaFoldDB" id="A0A4Q1RG61"/>
<evidence type="ECO:0000313" key="1">
    <source>
        <dbReference type="EMBL" id="RXS74604.1"/>
    </source>
</evidence>
<dbReference type="RefSeq" id="WP_129257218.1">
    <property type="nucleotide sequence ID" value="NZ_SDKC01000001.1"/>
</dbReference>
<dbReference type="Proteomes" id="UP000290106">
    <property type="component" value="Unassembled WGS sequence"/>
</dbReference>
<evidence type="ECO:0000313" key="2">
    <source>
        <dbReference type="Proteomes" id="UP000290106"/>
    </source>
</evidence>
<proteinExistence type="predicted"/>
<sequence length="281" mass="30775">MWRSFKTWFQVITTVFAMMALLASTYAWFTANREVETSVATARTGEEKLELQISAYGGSSFQSQESVPIQQVNQTDAGDLMPVSTDDLTNFVYVPFTQDGQATVFRQVENEQYYYHGRVYLRAVGSGWDSGTKLNLYLDQSDDILGSDVDGTMLNAARLGLKFDGGSPVILKLSESSNASANQVLHTVVNGQTLGANQVLHSSGGSVSPVTDPGASAEDYTVTFENNGIQVPQNALYSMELNTIYPVDIYFYLEGCDPDCSESITLKQADLFLAFYGVISQ</sequence>
<gene>
    <name evidence="1" type="ORF">ETP43_04880</name>
</gene>
<name>A0A4Q1RG61_9FIRM</name>
<comment type="caution">
    <text evidence="1">The sequence shown here is derived from an EMBL/GenBank/DDBJ whole genome shotgun (WGS) entry which is preliminary data.</text>
</comment>